<keyword evidence="5 10" id="KW-0812">Transmembrane</keyword>
<dbReference type="EMBL" id="JAYKBW010000004">
    <property type="protein sequence ID" value="MEB3074461.1"/>
    <property type="molecule type" value="Genomic_DNA"/>
</dbReference>
<evidence type="ECO:0000256" key="1">
    <source>
        <dbReference type="ARBA" id="ARBA00004651"/>
    </source>
</evidence>
<evidence type="ECO:0000256" key="10">
    <source>
        <dbReference type="SAM" id="Phobius"/>
    </source>
</evidence>
<feature type="transmembrane region" description="Helical" evidence="10">
    <location>
        <begin position="47"/>
        <end position="72"/>
    </location>
</feature>
<dbReference type="InterPro" id="IPR024194">
    <property type="entry name" value="Ac/AlaTfrase_AlgI/DltB"/>
</dbReference>
<comment type="similarity">
    <text evidence="2 9">Belongs to the membrane-bound acyltransferase family.</text>
</comment>
<dbReference type="RefSeq" id="WP_323982845.1">
    <property type="nucleotide sequence ID" value="NZ_JAYKBW010000004.1"/>
</dbReference>
<evidence type="ECO:0000256" key="9">
    <source>
        <dbReference type="PIRNR" id="PIRNR016636"/>
    </source>
</evidence>
<gene>
    <name evidence="11" type="ORF">VJJ08_03980</name>
</gene>
<accession>A0ABU5Z672</accession>
<feature type="transmembrane region" description="Helical" evidence="10">
    <location>
        <begin position="21"/>
        <end position="41"/>
    </location>
</feature>
<evidence type="ECO:0000256" key="8">
    <source>
        <dbReference type="ARBA" id="ARBA00023315"/>
    </source>
</evidence>
<reference evidence="11 12" key="1">
    <citation type="submission" date="2023-12" db="EMBL/GenBank/DDBJ databases">
        <title>Genomic sequences of Capnocytophaga and Parvimonas strains.</title>
        <authorList>
            <person name="Watt R.M."/>
            <person name="Wang M."/>
            <person name="Yang T."/>
            <person name="Tong W.M."/>
        </authorList>
    </citation>
    <scope>NUCLEOTIDE SEQUENCE [LARGE SCALE GENOMIC DNA]</scope>
    <source>
        <strain evidence="11 12">CCUG 13096</strain>
    </source>
</reference>
<dbReference type="InterPro" id="IPR004299">
    <property type="entry name" value="MBOAT_fam"/>
</dbReference>
<proteinExistence type="inferred from homology"/>
<dbReference type="PANTHER" id="PTHR13285:SF23">
    <property type="entry name" value="TEICHOIC ACID D-ALANYLTRANSFERASE"/>
    <property type="match status" value="1"/>
</dbReference>
<dbReference type="Pfam" id="PF03062">
    <property type="entry name" value="MBOAT"/>
    <property type="match status" value="1"/>
</dbReference>
<evidence type="ECO:0000256" key="4">
    <source>
        <dbReference type="ARBA" id="ARBA00022679"/>
    </source>
</evidence>
<keyword evidence="8 9" id="KW-0012">Acyltransferase</keyword>
<feature type="transmembrane region" description="Helical" evidence="10">
    <location>
        <begin position="437"/>
        <end position="458"/>
    </location>
</feature>
<evidence type="ECO:0000256" key="3">
    <source>
        <dbReference type="ARBA" id="ARBA00022475"/>
    </source>
</evidence>
<sequence>MEWIYDLFEFSKKYPLDFTQMGFWIFFIIVYTGFAFVYKRIFIRNLFLFLVSCFFYYKTSGLFVMLLIFSTVTDFYFGRQIDRTENESRRKLFVTLSVTLNLFVLSYFKYAYFFTESYNTIFHTDHKVFNYLAYWGNGFHNKGYFSVDEIVLPVGISFYTFQTISYTVDIYRRKLKALDSILDFGLYVTFFPQLVAGPIVRAEEFVPQILRPTQITQADFNKATYFIFKGLIKKMLFANFIAVEFLDRVFEMPTMYSGFTNLMALIGYSLQVYGDFAGYTDIAIGLALLMGFELPRNFNSPYKATSCGDFWKRWHISLSTWLKDYLYIPLGGNRTGSWASVTIALALVSVALIGVGNPYFSLIVGILLLGGTLLAMKNERFQHYITTNINLMLTMVLGGLWHGASWKYILWGGINGLGIVFYKLWRKVSPYEHSTHWLAHFWKVFSTFMFIVFVRLYFRGEDMERINQFYGQLWNNMDWASSGQVLWYFRDAFAVMALGYVVHWLPQSLKDKIENAYYRSPIWVKALIVVVVAVICYQTFSNESPAFIYFQF</sequence>
<dbReference type="PANTHER" id="PTHR13285">
    <property type="entry name" value="ACYLTRANSFERASE"/>
    <property type="match status" value="1"/>
</dbReference>
<evidence type="ECO:0000313" key="11">
    <source>
        <dbReference type="EMBL" id="MEB3074461.1"/>
    </source>
</evidence>
<dbReference type="EC" id="2.3.-.-" evidence="11"/>
<dbReference type="InterPro" id="IPR051085">
    <property type="entry name" value="MB_O-acyltransferase"/>
</dbReference>
<comment type="caution">
    <text evidence="11">The sequence shown here is derived from an EMBL/GenBank/DDBJ whole genome shotgun (WGS) entry which is preliminary data.</text>
</comment>
<organism evidence="11 12">
    <name type="scientific">Capnocytophaga gingivalis</name>
    <dbReference type="NCBI Taxonomy" id="1017"/>
    <lineage>
        <taxon>Bacteria</taxon>
        <taxon>Pseudomonadati</taxon>
        <taxon>Bacteroidota</taxon>
        <taxon>Flavobacteriia</taxon>
        <taxon>Flavobacteriales</taxon>
        <taxon>Flavobacteriaceae</taxon>
        <taxon>Capnocytophaga</taxon>
    </lineage>
</organism>
<dbReference type="GO" id="GO:0016746">
    <property type="term" value="F:acyltransferase activity"/>
    <property type="evidence" value="ECO:0007669"/>
    <property type="project" value="UniProtKB-KW"/>
</dbReference>
<dbReference type="Proteomes" id="UP001311730">
    <property type="component" value="Unassembled WGS sequence"/>
</dbReference>
<feature type="transmembrane region" description="Helical" evidence="10">
    <location>
        <begin position="92"/>
        <end position="112"/>
    </location>
</feature>
<comment type="subcellular location">
    <subcellularLocation>
        <location evidence="1">Cell membrane</location>
        <topology evidence="1">Multi-pass membrane protein</topology>
    </subcellularLocation>
</comment>
<dbReference type="InterPro" id="IPR028362">
    <property type="entry name" value="AlgI"/>
</dbReference>
<feature type="transmembrane region" description="Helical" evidence="10">
    <location>
        <begin position="408"/>
        <end position="425"/>
    </location>
</feature>
<feature type="transmembrane region" description="Helical" evidence="10">
    <location>
        <begin position="522"/>
        <end position="540"/>
    </location>
</feature>
<evidence type="ECO:0000313" key="12">
    <source>
        <dbReference type="Proteomes" id="UP001311730"/>
    </source>
</evidence>
<feature type="transmembrane region" description="Helical" evidence="10">
    <location>
        <begin position="335"/>
        <end position="353"/>
    </location>
</feature>
<keyword evidence="6 10" id="KW-1133">Transmembrane helix</keyword>
<evidence type="ECO:0000256" key="5">
    <source>
        <dbReference type="ARBA" id="ARBA00022692"/>
    </source>
</evidence>
<evidence type="ECO:0000256" key="6">
    <source>
        <dbReference type="ARBA" id="ARBA00022989"/>
    </source>
</evidence>
<keyword evidence="3 9" id="KW-1003">Cell membrane</keyword>
<evidence type="ECO:0000256" key="7">
    <source>
        <dbReference type="ARBA" id="ARBA00023136"/>
    </source>
</evidence>
<keyword evidence="12" id="KW-1185">Reference proteome</keyword>
<name>A0ABU5Z672_9FLAO</name>
<keyword evidence="7 9" id="KW-0472">Membrane</keyword>
<dbReference type="PIRSF" id="PIRSF500217">
    <property type="entry name" value="AlgI"/>
    <property type="match status" value="1"/>
</dbReference>
<evidence type="ECO:0000256" key="2">
    <source>
        <dbReference type="ARBA" id="ARBA00010323"/>
    </source>
</evidence>
<keyword evidence="4 9" id="KW-0808">Transferase</keyword>
<protein>
    <submittedName>
        <fullName evidence="11">MBOAT family O-acyltransferase</fullName>
        <ecNumber evidence="11">2.3.-.-</ecNumber>
    </submittedName>
</protein>
<feature type="transmembrane region" description="Helical" evidence="10">
    <location>
        <begin position="359"/>
        <end position="376"/>
    </location>
</feature>
<dbReference type="PIRSF" id="PIRSF016636">
    <property type="entry name" value="AlgI_DltB"/>
    <property type="match status" value="1"/>
</dbReference>